<comment type="cofactor">
    <cofactor evidence="1">
        <name>Zn(2+)</name>
        <dbReference type="ChEBI" id="CHEBI:29105"/>
    </cofactor>
</comment>
<keyword evidence="4" id="KW-0862">Zinc</keyword>
<keyword evidence="2" id="KW-0479">Metal-binding</keyword>
<dbReference type="SUPFAM" id="SSF102215">
    <property type="entry name" value="Creatininase"/>
    <property type="match status" value="1"/>
</dbReference>
<evidence type="ECO:0000256" key="6">
    <source>
        <dbReference type="SAM" id="SignalP"/>
    </source>
</evidence>
<comment type="similarity">
    <text evidence="5">Belongs to the creatininase superfamily.</text>
</comment>
<reference evidence="7" key="1">
    <citation type="submission" date="2009-01" db="EMBL/GenBank/DDBJ databases">
        <title>Complete sequence of chromosome 3 of Burkholderia sp. 383.</title>
        <authorList>
            <consortium name="US DOE Joint Genome Institute"/>
            <person name="Copeland A."/>
            <person name="Lucas S."/>
            <person name="Lapidus A."/>
            <person name="Barry K."/>
            <person name="Detter J.C."/>
            <person name="Glavina T."/>
            <person name="Hammon N."/>
            <person name="Israni S."/>
            <person name="Pitluck S."/>
            <person name="Chain P."/>
            <person name="Malfatti S."/>
            <person name="Shin M."/>
            <person name="Vergez L."/>
            <person name="Schmutz J."/>
            <person name="Larimer F."/>
            <person name="Land M."/>
            <person name="Kyrpides N."/>
            <person name="Lykidis A."/>
            <person name="Richardson P."/>
        </authorList>
    </citation>
    <scope>NUCLEOTIDE SEQUENCE</scope>
    <source>
        <strain evidence="7">383</strain>
    </source>
</reference>
<evidence type="ECO:0000313" key="7">
    <source>
        <dbReference type="EMBL" id="ABB06096.1"/>
    </source>
</evidence>
<keyword evidence="8" id="KW-1185">Reference proteome</keyword>
<dbReference type="Gene3D" id="3.40.50.10310">
    <property type="entry name" value="Creatininase"/>
    <property type="match status" value="1"/>
</dbReference>
<keyword evidence="3" id="KW-0378">Hydrolase</keyword>
<dbReference type="PATRIC" id="fig|482957.22.peg.7603"/>
<feature type="chain" id="PRO_5004223362" evidence="6">
    <location>
        <begin position="40"/>
        <end position="287"/>
    </location>
</feature>
<dbReference type="HOGENOM" id="CLU_055029_1_0_4"/>
<evidence type="ECO:0000256" key="4">
    <source>
        <dbReference type="ARBA" id="ARBA00022833"/>
    </source>
</evidence>
<keyword evidence="6" id="KW-0732">Signal</keyword>
<name>Q39N70_BURL3</name>
<dbReference type="PANTHER" id="PTHR35005">
    <property type="entry name" value="3-DEHYDRO-SCYLLO-INOSOSE HYDROLASE"/>
    <property type="match status" value="1"/>
</dbReference>
<evidence type="ECO:0000256" key="2">
    <source>
        <dbReference type="ARBA" id="ARBA00022723"/>
    </source>
</evidence>
<dbReference type="PANTHER" id="PTHR35005:SF1">
    <property type="entry name" value="2-AMINO-5-FORMYLAMINO-6-RIBOSYLAMINOPYRIMIDIN-4(3H)-ONE 5'-MONOPHOSPHATE DEFORMYLASE"/>
    <property type="match status" value="1"/>
</dbReference>
<evidence type="ECO:0000313" key="8">
    <source>
        <dbReference type="Proteomes" id="UP000002705"/>
    </source>
</evidence>
<gene>
    <name evidence="7" type="ordered locus">Bcep18194_C7051</name>
</gene>
<dbReference type="Proteomes" id="UP000002705">
    <property type="component" value="Chromosome 3"/>
</dbReference>
<dbReference type="InterPro" id="IPR003785">
    <property type="entry name" value="Creatininase/forma_Hydrolase"/>
</dbReference>
<evidence type="ECO:0000256" key="1">
    <source>
        <dbReference type="ARBA" id="ARBA00001947"/>
    </source>
</evidence>
<dbReference type="GO" id="GO:0009231">
    <property type="term" value="P:riboflavin biosynthetic process"/>
    <property type="evidence" value="ECO:0007669"/>
    <property type="project" value="TreeGrafter"/>
</dbReference>
<sequence length="287" mass="30540">MVRGNAASFLSFRRESAMKCLPRAIFAALAFTVAQAALAQVPGTVQLEDMTWTELRDSIRAGKTTILIPIGATEQSGPYVALGKHNARVRVLSERIAEGLGNAIVAPVIAYVPEGGYAPPTSHMRFPGTITVPDDVFEKTLESAANSFRVHGFTNIVFLGDHGGYQNDIKQSVARLNKSWAGTGARAFVPSAYYGTSSDGYDQILREHGVPAADIGTHAGLADTSLLLAVEPRMVRVDKLRNAAKPGAVDGVYGGDPRHASVELGRLGTDAIVSRTVDAIRKEIAGR</sequence>
<dbReference type="GO" id="GO:0046872">
    <property type="term" value="F:metal ion binding"/>
    <property type="evidence" value="ECO:0007669"/>
    <property type="project" value="UniProtKB-KW"/>
</dbReference>
<dbReference type="GO" id="GO:0016811">
    <property type="term" value="F:hydrolase activity, acting on carbon-nitrogen (but not peptide) bonds, in linear amides"/>
    <property type="evidence" value="ECO:0007669"/>
    <property type="project" value="TreeGrafter"/>
</dbReference>
<protein>
    <submittedName>
        <fullName evidence="7">Amidase-like protein</fullName>
    </submittedName>
</protein>
<accession>Q39N70</accession>
<dbReference type="EMBL" id="CP000150">
    <property type="protein sequence ID" value="ABB06096.1"/>
    <property type="molecule type" value="Genomic_DNA"/>
</dbReference>
<evidence type="ECO:0000256" key="5">
    <source>
        <dbReference type="ARBA" id="ARBA00024029"/>
    </source>
</evidence>
<organism evidence="7 8">
    <name type="scientific">Burkholderia lata (strain ATCC 17760 / DSM 23089 / LMG 22485 / NCIMB 9086 / R18194 / 383)</name>
    <dbReference type="NCBI Taxonomy" id="482957"/>
    <lineage>
        <taxon>Bacteria</taxon>
        <taxon>Pseudomonadati</taxon>
        <taxon>Pseudomonadota</taxon>
        <taxon>Betaproteobacteria</taxon>
        <taxon>Burkholderiales</taxon>
        <taxon>Burkholderiaceae</taxon>
        <taxon>Burkholderia</taxon>
        <taxon>Burkholderia cepacia complex</taxon>
    </lineage>
</organism>
<dbReference type="AlphaFoldDB" id="Q39N70"/>
<feature type="signal peptide" evidence="6">
    <location>
        <begin position="1"/>
        <end position="39"/>
    </location>
</feature>
<evidence type="ECO:0000256" key="3">
    <source>
        <dbReference type="ARBA" id="ARBA00022801"/>
    </source>
</evidence>
<dbReference type="Pfam" id="PF02633">
    <property type="entry name" value="Creatininase"/>
    <property type="match status" value="1"/>
</dbReference>
<proteinExistence type="inferred from homology"/>
<dbReference type="KEGG" id="bur:Bcep18194_C7051"/>
<dbReference type="InterPro" id="IPR024087">
    <property type="entry name" value="Creatininase-like_sf"/>
</dbReference>